<protein>
    <submittedName>
        <fullName evidence="2">HNH endonuclease family protein</fullName>
    </submittedName>
</protein>
<accession>A0ABY4LTR0</accession>
<dbReference type="Proteomes" id="UP000829998">
    <property type="component" value="Chromosome"/>
</dbReference>
<keyword evidence="3" id="KW-1185">Reference proteome</keyword>
<proteinExistence type="predicted"/>
<reference evidence="2 3" key="1">
    <citation type="submission" date="2022-04" db="EMBL/GenBank/DDBJ databases">
        <authorList>
            <person name="Ra J.-S."/>
            <person name="Kim S.-B."/>
        </authorList>
    </citation>
    <scope>NUCLEOTIDE SEQUENCE [LARGE SCALE GENOMIC DNA]</scope>
    <source>
        <strain evidence="2 3">MMS21-Er5</strain>
    </source>
</reference>
<name>A0ABY4LTR0_9FLAO</name>
<evidence type="ECO:0000313" key="3">
    <source>
        <dbReference type="Proteomes" id="UP000829998"/>
    </source>
</evidence>
<dbReference type="InterPro" id="IPR011089">
    <property type="entry name" value="GmrSD_C"/>
</dbReference>
<dbReference type="RefSeq" id="WP_248728385.1">
    <property type="nucleotide sequence ID" value="NZ_CP096829.1"/>
</dbReference>
<evidence type="ECO:0000259" key="1">
    <source>
        <dbReference type="Pfam" id="PF07510"/>
    </source>
</evidence>
<evidence type="ECO:0000313" key="2">
    <source>
        <dbReference type="EMBL" id="UPZ16247.1"/>
    </source>
</evidence>
<dbReference type="Pfam" id="PF07510">
    <property type="entry name" value="GmrSD_C"/>
    <property type="match status" value="1"/>
</dbReference>
<organism evidence="2 3">
    <name type="scientific">Flavobacterium humidisoli</name>
    <dbReference type="NCBI Taxonomy" id="2937442"/>
    <lineage>
        <taxon>Bacteria</taxon>
        <taxon>Pseudomonadati</taxon>
        <taxon>Bacteroidota</taxon>
        <taxon>Flavobacteriia</taxon>
        <taxon>Flavobacteriales</taxon>
        <taxon>Flavobacteriaceae</taxon>
        <taxon>Flavobacterium</taxon>
    </lineage>
</organism>
<dbReference type="EMBL" id="CP096829">
    <property type="protein sequence ID" value="UPZ16247.1"/>
    <property type="molecule type" value="Genomic_DNA"/>
</dbReference>
<keyword evidence="2" id="KW-0255">Endonuclease</keyword>
<sequence length="133" mass="15079">MFPEISKDKVLLGEINSFITSQVGDFDQLFKKVQALSNEEQLTDDLKNSLGNLTLLDAGTNRGYGNALFVTKRRIIIEKDKGGVFIPICTKNVFLKYFDGNTKGRWTAEDIIAYKIEIENTLQKFLPTKKLTK</sequence>
<keyword evidence="2" id="KW-0540">Nuclease</keyword>
<keyword evidence="2" id="KW-0378">Hydrolase</keyword>
<feature type="domain" description="GmrSD restriction endonucleases C-terminal" evidence="1">
    <location>
        <begin position="38"/>
        <end position="113"/>
    </location>
</feature>
<dbReference type="GO" id="GO:0004519">
    <property type="term" value="F:endonuclease activity"/>
    <property type="evidence" value="ECO:0007669"/>
    <property type="project" value="UniProtKB-KW"/>
</dbReference>
<gene>
    <name evidence="2" type="ORF">M0M44_02600</name>
</gene>